<evidence type="ECO:0000256" key="2">
    <source>
        <dbReference type="SAM" id="Phobius"/>
    </source>
</evidence>
<organism evidence="3 4">
    <name type="scientific">Parolsenella catena</name>
    <dbReference type="NCBI Taxonomy" id="2003188"/>
    <lineage>
        <taxon>Bacteria</taxon>
        <taxon>Bacillati</taxon>
        <taxon>Actinomycetota</taxon>
        <taxon>Coriobacteriia</taxon>
        <taxon>Coriobacteriales</taxon>
        <taxon>Atopobiaceae</taxon>
        <taxon>Parolsenella</taxon>
    </lineage>
</organism>
<dbReference type="GeneID" id="88849255"/>
<proteinExistence type="predicted"/>
<accession>A0A3G9KA72</accession>
<evidence type="ECO:0000313" key="4">
    <source>
        <dbReference type="Proteomes" id="UP000273154"/>
    </source>
</evidence>
<protein>
    <submittedName>
        <fullName evidence="3">Uncharacterized protein</fullName>
    </submittedName>
</protein>
<gene>
    <name evidence="3" type="ORF">Pcatena_11170</name>
</gene>
<feature type="coiled-coil region" evidence="1">
    <location>
        <begin position="8"/>
        <end position="63"/>
    </location>
</feature>
<dbReference type="RefSeq" id="WP_126422432.1">
    <property type="nucleotide sequence ID" value="NZ_AP019367.1"/>
</dbReference>
<name>A0A3G9KA72_9ACTN</name>
<evidence type="ECO:0000256" key="1">
    <source>
        <dbReference type="SAM" id="Coils"/>
    </source>
</evidence>
<reference evidence="4" key="1">
    <citation type="submission" date="2018-11" db="EMBL/GenBank/DDBJ databases">
        <title>Comparative genomics of Parolsenella catena and Libanicoccus massiliensis: Reclassification of Libanicoccus massiliensis as Parolsenella massiliensis comb. nov.</title>
        <authorList>
            <person name="Sakamoto M."/>
            <person name="Ikeyama N."/>
            <person name="Murakami T."/>
            <person name="Mori H."/>
            <person name="Yuki M."/>
            <person name="Ohkuma M."/>
        </authorList>
    </citation>
    <scope>NUCLEOTIDE SEQUENCE [LARGE SCALE GENOMIC DNA]</scope>
    <source>
        <strain evidence="4">JCM 31932</strain>
    </source>
</reference>
<keyword evidence="2" id="KW-0812">Transmembrane</keyword>
<dbReference type="AlphaFoldDB" id="A0A3G9KA72"/>
<keyword evidence="2" id="KW-0472">Membrane</keyword>
<dbReference type="KEGG" id="pcat:Pcatena_11170"/>
<keyword evidence="4" id="KW-1185">Reference proteome</keyword>
<evidence type="ECO:0000313" key="3">
    <source>
        <dbReference type="EMBL" id="BBH50530.1"/>
    </source>
</evidence>
<dbReference type="EMBL" id="AP019367">
    <property type="protein sequence ID" value="BBH50530.1"/>
    <property type="molecule type" value="Genomic_DNA"/>
</dbReference>
<feature type="transmembrane region" description="Helical" evidence="2">
    <location>
        <begin position="79"/>
        <end position="102"/>
    </location>
</feature>
<keyword evidence="1" id="KW-0175">Coiled coil</keyword>
<keyword evidence="2" id="KW-1133">Transmembrane helix</keyword>
<dbReference type="Proteomes" id="UP000273154">
    <property type="component" value="Chromosome"/>
</dbReference>
<sequence length="103" mass="11597">MADETPLTDEEREELRRLRAEKAARERAQADAAQKVELERLRVEKAEAERDALDAQRRERAREYMEPDDDLKMPVGQKIVLLALAVIVALFVISVVGGGLIAN</sequence>